<evidence type="ECO:0000313" key="2">
    <source>
        <dbReference type="EMBL" id="EST48582.1"/>
    </source>
</evidence>
<feature type="transmembrane region" description="Helical" evidence="1">
    <location>
        <begin position="61"/>
        <end position="86"/>
    </location>
</feature>
<dbReference type="Proteomes" id="UP000018208">
    <property type="component" value="Unassembled WGS sequence"/>
</dbReference>
<protein>
    <recommendedName>
        <fullName evidence="5">Transmembrane protein</fullName>
    </recommendedName>
</protein>
<organism evidence="2">
    <name type="scientific">Spironucleus salmonicida</name>
    <dbReference type="NCBI Taxonomy" id="348837"/>
    <lineage>
        <taxon>Eukaryota</taxon>
        <taxon>Metamonada</taxon>
        <taxon>Diplomonadida</taxon>
        <taxon>Hexamitidae</taxon>
        <taxon>Hexamitinae</taxon>
        <taxon>Spironucleus</taxon>
    </lineage>
</organism>
<reference evidence="2 3" key="1">
    <citation type="journal article" date="2014" name="PLoS Genet.">
        <title>The Genome of Spironucleus salmonicida Highlights a Fish Pathogen Adapted to Fluctuating Environments.</title>
        <authorList>
            <person name="Xu F."/>
            <person name="Jerlstrom-Hultqvist J."/>
            <person name="Einarsson E."/>
            <person name="Astvaldsson A."/>
            <person name="Svard S.G."/>
            <person name="Andersson J.O."/>
        </authorList>
    </citation>
    <scope>NUCLEOTIDE SEQUENCE</scope>
    <source>
        <strain evidence="3">ATCC 50377</strain>
    </source>
</reference>
<evidence type="ECO:0000313" key="4">
    <source>
        <dbReference type="Proteomes" id="UP000018208"/>
    </source>
</evidence>
<keyword evidence="1" id="KW-0812">Transmembrane</keyword>
<reference evidence="3" key="2">
    <citation type="submission" date="2020-12" db="EMBL/GenBank/DDBJ databases">
        <title>New Spironucleus salmonicida genome in near-complete chromosomes.</title>
        <authorList>
            <person name="Xu F."/>
            <person name="Kurt Z."/>
            <person name="Jimenez-Gonzalez A."/>
            <person name="Astvaldsson A."/>
            <person name="Andersson J.O."/>
            <person name="Svard S.G."/>
        </authorList>
    </citation>
    <scope>NUCLEOTIDE SEQUENCE</scope>
    <source>
        <strain evidence="3">ATCC 50377</strain>
    </source>
</reference>
<name>V6LVA8_9EUKA</name>
<dbReference type="EMBL" id="KI545981">
    <property type="protein sequence ID" value="EST48582.1"/>
    <property type="molecule type" value="Genomic_DNA"/>
</dbReference>
<dbReference type="VEuPathDB" id="GiardiaDB:SS50377_23600"/>
<keyword evidence="1" id="KW-0472">Membrane</keyword>
<dbReference type="AlphaFoldDB" id="V6LVA8"/>
<evidence type="ECO:0000256" key="1">
    <source>
        <dbReference type="SAM" id="Phobius"/>
    </source>
</evidence>
<evidence type="ECO:0008006" key="5">
    <source>
        <dbReference type="Google" id="ProtNLM"/>
    </source>
</evidence>
<sequence length="418" mass="47294">MTDSEMAKSSRKDTQVQILSEQFSGQQPQLVDFNKSFSAKISVQPPQQYLYHAKYSPGCKFLFILSFNFLCIGIILATLTTCSVFMCGLSPESHIMTLNTSPELINDEGIVLDKSITVESIQDIFSELNNTAFMESEDLLLRYKQVPYSFILNYTKDQGQMQGFTINQSNQNGQVEFRFRQTDKRRSFIQPSFYNSGYWFQQLITKNYSSLGASSLVSIGTTIRNTQFDVPIISDPNSIFPIYFMNLDSFSIFRNSKCHADYSVVVRIGSAFQIPLFQLRQYEGQIQFISATFSGVFVSEKSSSYNIVSRSQIDRISITHATNTISVDQSIVTLELPKKSSHNMITYYGIVGQQKNKLTQLKSIYTTDINNKIEFNMGGGYQFSDCGSTFCSVQLNSSIFIITNGWTCVYANSKVTCM</sequence>
<evidence type="ECO:0000313" key="3">
    <source>
        <dbReference type="EMBL" id="KAH0573665.1"/>
    </source>
</evidence>
<dbReference type="EMBL" id="AUWU02000004">
    <property type="protein sequence ID" value="KAH0573665.1"/>
    <property type="molecule type" value="Genomic_DNA"/>
</dbReference>
<accession>V6LVA8</accession>
<proteinExistence type="predicted"/>
<keyword evidence="4" id="KW-1185">Reference proteome</keyword>
<keyword evidence="1" id="KW-1133">Transmembrane helix</keyword>
<gene>
    <name evidence="2" type="ORF">SS50377_11193</name>
    <name evidence="3" type="ORF">SS50377_23600</name>
</gene>